<sequence length="109" mass="11871">MLGGAKHMSISDSDARARMVVLFSERSEEIAQILKEAGVDPARDFRHRNFASADFGRCDVARWDFSGSILRNAKLAGVKNIHLAVFNAETDLVGAELPEGVSADLLKRG</sequence>
<accession>A0A1F6DBI0</accession>
<evidence type="ECO:0000313" key="1">
    <source>
        <dbReference type="EMBL" id="OGG58766.1"/>
    </source>
</evidence>
<gene>
    <name evidence="1" type="ORF">A2765_05465</name>
</gene>
<proteinExistence type="predicted"/>
<dbReference type="Gene3D" id="2.160.20.80">
    <property type="entry name" value="E3 ubiquitin-protein ligase SopA"/>
    <property type="match status" value="1"/>
</dbReference>
<reference evidence="1 2" key="1">
    <citation type="journal article" date="2016" name="Nat. Commun.">
        <title>Thousands of microbial genomes shed light on interconnected biogeochemical processes in an aquifer system.</title>
        <authorList>
            <person name="Anantharaman K."/>
            <person name="Brown C.T."/>
            <person name="Hug L.A."/>
            <person name="Sharon I."/>
            <person name="Castelle C.J."/>
            <person name="Probst A.J."/>
            <person name="Thomas B.C."/>
            <person name="Singh A."/>
            <person name="Wilkins M.J."/>
            <person name="Karaoz U."/>
            <person name="Brodie E.L."/>
            <person name="Williams K.H."/>
            <person name="Hubbard S.S."/>
            <person name="Banfield J.F."/>
        </authorList>
    </citation>
    <scope>NUCLEOTIDE SEQUENCE [LARGE SCALE GENOMIC DNA]</scope>
</reference>
<evidence type="ECO:0000313" key="2">
    <source>
        <dbReference type="Proteomes" id="UP000176377"/>
    </source>
</evidence>
<name>A0A1F6DBI0_9BACT</name>
<dbReference type="SUPFAM" id="SSF141571">
    <property type="entry name" value="Pentapeptide repeat-like"/>
    <property type="match status" value="1"/>
</dbReference>
<dbReference type="Proteomes" id="UP000176377">
    <property type="component" value="Unassembled WGS sequence"/>
</dbReference>
<protein>
    <submittedName>
        <fullName evidence="1">Uncharacterized protein</fullName>
    </submittedName>
</protein>
<dbReference type="AlphaFoldDB" id="A0A1F6DBI0"/>
<organism evidence="1 2">
    <name type="scientific">Candidatus Kaiserbacteria bacterium RIFCSPHIGHO2_01_FULL_56_24</name>
    <dbReference type="NCBI Taxonomy" id="1798487"/>
    <lineage>
        <taxon>Bacteria</taxon>
        <taxon>Candidatus Kaiseribacteriota</taxon>
    </lineage>
</organism>
<comment type="caution">
    <text evidence="1">The sequence shown here is derived from an EMBL/GenBank/DDBJ whole genome shotgun (WGS) entry which is preliminary data.</text>
</comment>
<dbReference type="EMBL" id="MFLA01000028">
    <property type="protein sequence ID" value="OGG58766.1"/>
    <property type="molecule type" value="Genomic_DNA"/>
</dbReference>